<gene>
    <name evidence="2" type="ORF">HNAJ_LOCUS5750</name>
</gene>
<protein>
    <submittedName>
        <fullName evidence="2 4">Uncharacterized protein</fullName>
    </submittedName>
</protein>
<evidence type="ECO:0000313" key="2">
    <source>
        <dbReference type="EMBL" id="VDO01610.1"/>
    </source>
</evidence>
<evidence type="ECO:0000313" key="4">
    <source>
        <dbReference type="WBParaSite" id="HNAJ_0000575301-mRNA-1"/>
    </source>
</evidence>
<dbReference type="WBParaSite" id="HNAJ_0000575301-mRNA-1">
    <property type="protein sequence ID" value="HNAJ_0000575301-mRNA-1"/>
    <property type="gene ID" value="HNAJ_0000575301"/>
</dbReference>
<dbReference type="AlphaFoldDB" id="A0A0R3TFB3"/>
<keyword evidence="3" id="KW-1185">Reference proteome</keyword>
<dbReference type="Proteomes" id="UP000278807">
    <property type="component" value="Unassembled WGS sequence"/>
</dbReference>
<evidence type="ECO:0000313" key="3">
    <source>
        <dbReference type="Proteomes" id="UP000278807"/>
    </source>
</evidence>
<proteinExistence type="predicted"/>
<reference evidence="2 3" key="2">
    <citation type="submission" date="2018-11" db="EMBL/GenBank/DDBJ databases">
        <authorList>
            <consortium name="Pathogen Informatics"/>
        </authorList>
    </citation>
    <scope>NUCLEOTIDE SEQUENCE [LARGE SCALE GENOMIC DNA]</scope>
</reference>
<evidence type="ECO:0000256" key="1">
    <source>
        <dbReference type="SAM" id="MobiDB-lite"/>
    </source>
</evidence>
<feature type="region of interest" description="Disordered" evidence="1">
    <location>
        <begin position="53"/>
        <end position="90"/>
    </location>
</feature>
<accession>A0A0R3TFB3</accession>
<reference evidence="4" key="1">
    <citation type="submission" date="2017-02" db="UniProtKB">
        <authorList>
            <consortium name="WormBaseParasite"/>
        </authorList>
    </citation>
    <scope>IDENTIFICATION</scope>
</reference>
<dbReference type="EMBL" id="UZAE01005330">
    <property type="protein sequence ID" value="VDO01610.1"/>
    <property type="molecule type" value="Genomic_DNA"/>
</dbReference>
<name>A0A0R3TFB3_RODNA</name>
<sequence>MRSTRQTASHEPYHADGRATRFLNTVGYPGSGLTDVLVMRTVGVIPRSTIMKPIVPSHSPYTSTPTCHLHRAHPLNPPNSHMGHKGSLGAPSVAHFPPKCAAWHPNSPAHSAN</sequence>
<organism evidence="4">
    <name type="scientific">Rodentolepis nana</name>
    <name type="common">Dwarf tapeworm</name>
    <name type="synonym">Hymenolepis nana</name>
    <dbReference type="NCBI Taxonomy" id="102285"/>
    <lineage>
        <taxon>Eukaryota</taxon>
        <taxon>Metazoa</taxon>
        <taxon>Spiralia</taxon>
        <taxon>Lophotrochozoa</taxon>
        <taxon>Platyhelminthes</taxon>
        <taxon>Cestoda</taxon>
        <taxon>Eucestoda</taxon>
        <taxon>Cyclophyllidea</taxon>
        <taxon>Hymenolepididae</taxon>
        <taxon>Rodentolepis</taxon>
    </lineage>
</organism>